<dbReference type="KEGG" id="rter:IDM49_02845"/>
<evidence type="ECO:0000259" key="13">
    <source>
        <dbReference type="Pfam" id="PF01435"/>
    </source>
</evidence>
<keyword evidence="7 12" id="KW-0378">Hydrolase</keyword>
<evidence type="ECO:0000256" key="4">
    <source>
        <dbReference type="ARBA" id="ARBA00022670"/>
    </source>
</evidence>
<dbReference type="GO" id="GO:0006508">
    <property type="term" value="P:proteolysis"/>
    <property type="evidence" value="ECO:0007669"/>
    <property type="project" value="UniProtKB-KW"/>
</dbReference>
<organism evidence="14 15">
    <name type="scientific">Rothia terrae</name>
    <dbReference type="NCBI Taxonomy" id="396015"/>
    <lineage>
        <taxon>Bacteria</taxon>
        <taxon>Bacillati</taxon>
        <taxon>Actinomycetota</taxon>
        <taxon>Actinomycetes</taxon>
        <taxon>Micrococcales</taxon>
        <taxon>Micrococcaceae</taxon>
        <taxon>Rothia</taxon>
    </lineage>
</organism>
<dbReference type="HAMAP" id="MF_00188">
    <property type="entry name" value="Pept_M48_protease_HtpX"/>
    <property type="match status" value="1"/>
</dbReference>
<keyword evidence="10 12" id="KW-0482">Metalloprotease</keyword>
<evidence type="ECO:0000313" key="14">
    <source>
        <dbReference type="EMBL" id="QNV38233.1"/>
    </source>
</evidence>
<evidence type="ECO:0000256" key="11">
    <source>
        <dbReference type="ARBA" id="ARBA00023136"/>
    </source>
</evidence>
<evidence type="ECO:0000256" key="5">
    <source>
        <dbReference type="ARBA" id="ARBA00022692"/>
    </source>
</evidence>
<sequence>MHNHNNGLKTAVLMGGLMAFLVLIGVFLAYFTNNSIFILLMSLVGLVSIAYSYWNSDKLALRSMNAYPVTREQVPGLYAIVEELSARAQQPMPRLYVAPTATPNAFATGRNPENAAVCCTEGILQLLDEREMRGVLGHELMHVYNHDILTGSIAAAMAGAIGSIGQMLSFSMMFGGNRDENRTGALGSLVIAFLGPLAAGAIQMAISRTREYDADEDGAQLTGDPLALASALSKLHGGIARVPMNPNNQKTEGVAAMMIANPFGGLRNAMSTHPPMEQRIARLQDMARSMGQ</sequence>
<dbReference type="Pfam" id="PF01435">
    <property type="entry name" value="Peptidase_M48"/>
    <property type="match status" value="1"/>
</dbReference>
<dbReference type="InterPro" id="IPR001915">
    <property type="entry name" value="Peptidase_M48"/>
</dbReference>
<keyword evidence="6 12" id="KW-0479">Metal-binding</keyword>
<evidence type="ECO:0000256" key="12">
    <source>
        <dbReference type="HAMAP-Rule" id="MF_00188"/>
    </source>
</evidence>
<evidence type="ECO:0000256" key="10">
    <source>
        <dbReference type="ARBA" id="ARBA00023049"/>
    </source>
</evidence>
<keyword evidence="9 12" id="KW-1133">Transmembrane helix</keyword>
<dbReference type="AlphaFoldDB" id="A0A7H2BEY7"/>
<evidence type="ECO:0000256" key="2">
    <source>
        <dbReference type="ARBA" id="ARBA00009779"/>
    </source>
</evidence>
<feature type="transmembrane region" description="Helical" evidence="12">
    <location>
        <begin position="148"/>
        <end position="174"/>
    </location>
</feature>
<dbReference type="RefSeq" id="WP_190724964.1">
    <property type="nucleotide sequence ID" value="NZ_CP061539.1"/>
</dbReference>
<evidence type="ECO:0000256" key="9">
    <source>
        <dbReference type="ARBA" id="ARBA00022989"/>
    </source>
</evidence>
<feature type="binding site" evidence="12">
    <location>
        <position position="138"/>
    </location>
    <ligand>
        <name>Zn(2+)</name>
        <dbReference type="ChEBI" id="CHEBI:29105"/>
        <note>catalytic</note>
    </ligand>
</feature>
<keyword evidence="8 12" id="KW-0862">Zinc</keyword>
<keyword evidence="11 12" id="KW-0472">Membrane</keyword>
<accession>A0A7H2BEY7</accession>
<dbReference type="PANTHER" id="PTHR43221:SF1">
    <property type="entry name" value="PROTEASE HTPX"/>
    <property type="match status" value="1"/>
</dbReference>
<dbReference type="EMBL" id="CP061539">
    <property type="protein sequence ID" value="QNV38233.1"/>
    <property type="molecule type" value="Genomic_DNA"/>
</dbReference>
<dbReference type="Gene3D" id="3.30.2010.10">
    <property type="entry name" value="Metalloproteases ('zincins'), catalytic domain"/>
    <property type="match status" value="1"/>
</dbReference>
<comment type="similarity">
    <text evidence="2 12">Belongs to the peptidase M48B family.</text>
</comment>
<dbReference type="GO" id="GO:0004222">
    <property type="term" value="F:metalloendopeptidase activity"/>
    <property type="evidence" value="ECO:0007669"/>
    <property type="project" value="UniProtKB-UniRule"/>
</dbReference>
<evidence type="ECO:0000313" key="15">
    <source>
        <dbReference type="Proteomes" id="UP000516404"/>
    </source>
</evidence>
<dbReference type="GO" id="GO:0008270">
    <property type="term" value="F:zinc ion binding"/>
    <property type="evidence" value="ECO:0007669"/>
    <property type="project" value="UniProtKB-UniRule"/>
</dbReference>
<dbReference type="Proteomes" id="UP000516404">
    <property type="component" value="Chromosome"/>
</dbReference>
<name>A0A7H2BEY7_9MICC</name>
<dbReference type="PANTHER" id="PTHR43221">
    <property type="entry name" value="PROTEASE HTPX"/>
    <property type="match status" value="1"/>
</dbReference>
<gene>
    <name evidence="12 14" type="primary">htpX</name>
    <name evidence="14" type="ORF">IDM49_02845</name>
</gene>
<feature type="transmembrane region" description="Helical" evidence="12">
    <location>
        <begin position="36"/>
        <end position="54"/>
    </location>
</feature>
<protein>
    <recommendedName>
        <fullName evidence="12">Protease HtpX homolog</fullName>
        <ecNumber evidence="12">3.4.24.-</ecNumber>
    </recommendedName>
</protein>
<evidence type="ECO:0000256" key="6">
    <source>
        <dbReference type="ARBA" id="ARBA00022723"/>
    </source>
</evidence>
<dbReference type="GeneID" id="96623164"/>
<keyword evidence="3 12" id="KW-1003">Cell membrane</keyword>
<dbReference type="InterPro" id="IPR050083">
    <property type="entry name" value="HtpX_protease"/>
</dbReference>
<evidence type="ECO:0000256" key="8">
    <source>
        <dbReference type="ARBA" id="ARBA00022833"/>
    </source>
</evidence>
<comment type="subcellular location">
    <subcellularLocation>
        <location evidence="1 12">Cell membrane</location>
        <topology evidence="1 12">Multi-pass membrane protein</topology>
    </subcellularLocation>
</comment>
<reference evidence="14 15" key="1">
    <citation type="submission" date="2020-09" db="EMBL/GenBank/DDBJ databases">
        <title>Investigation of environmental microbes.</title>
        <authorList>
            <person name="Ou Y."/>
            <person name="Kang Q."/>
        </authorList>
    </citation>
    <scope>NUCLEOTIDE SEQUENCE [LARGE SCALE GENOMIC DNA]</scope>
    <source>
        <strain evidence="14 15">KJZ-14</strain>
    </source>
</reference>
<keyword evidence="4 12" id="KW-0645">Protease</keyword>
<feature type="transmembrane region" description="Helical" evidence="12">
    <location>
        <begin position="12"/>
        <end position="30"/>
    </location>
</feature>
<feature type="active site" evidence="12">
    <location>
        <position position="139"/>
    </location>
</feature>
<dbReference type="EC" id="3.4.24.-" evidence="12"/>
<feature type="binding site" evidence="12">
    <location>
        <position position="211"/>
    </location>
    <ligand>
        <name>Zn(2+)</name>
        <dbReference type="ChEBI" id="CHEBI:29105"/>
        <note>catalytic</note>
    </ligand>
</feature>
<dbReference type="NCBIfam" id="NF002839">
    <property type="entry name" value="PRK03072.1"/>
    <property type="match status" value="1"/>
</dbReference>
<feature type="transmembrane region" description="Helical" evidence="12">
    <location>
        <begin position="186"/>
        <end position="206"/>
    </location>
</feature>
<evidence type="ECO:0000256" key="7">
    <source>
        <dbReference type="ARBA" id="ARBA00022801"/>
    </source>
</evidence>
<dbReference type="InterPro" id="IPR022919">
    <property type="entry name" value="Pept_M48_protease_HtpX"/>
</dbReference>
<proteinExistence type="inferred from homology"/>
<feature type="domain" description="Peptidase M48" evidence="13">
    <location>
        <begin position="77"/>
        <end position="286"/>
    </location>
</feature>
<evidence type="ECO:0000256" key="3">
    <source>
        <dbReference type="ARBA" id="ARBA00022475"/>
    </source>
</evidence>
<evidence type="ECO:0000256" key="1">
    <source>
        <dbReference type="ARBA" id="ARBA00004651"/>
    </source>
</evidence>
<keyword evidence="15" id="KW-1185">Reference proteome</keyword>
<dbReference type="GO" id="GO:0005886">
    <property type="term" value="C:plasma membrane"/>
    <property type="evidence" value="ECO:0007669"/>
    <property type="project" value="UniProtKB-SubCell"/>
</dbReference>
<comment type="cofactor">
    <cofactor evidence="12">
        <name>Zn(2+)</name>
        <dbReference type="ChEBI" id="CHEBI:29105"/>
    </cofactor>
    <text evidence="12">Binds 1 zinc ion per subunit.</text>
</comment>
<feature type="binding site" evidence="12">
    <location>
        <position position="142"/>
    </location>
    <ligand>
        <name>Zn(2+)</name>
        <dbReference type="ChEBI" id="CHEBI:29105"/>
        <note>catalytic</note>
    </ligand>
</feature>
<keyword evidence="5 12" id="KW-0812">Transmembrane</keyword>